<gene>
    <name evidence="2" type="ORF">ZHD862_LOCUS9351</name>
</gene>
<protein>
    <submittedName>
        <fullName evidence="2">Uncharacterized protein</fullName>
    </submittedName>
</protein>
<dbReference type="EMBL" id="CAJNOT010000317">
    <property type="protein sequence ID" value="CAF0938819.1"/>
    <property type="molecule type" value="Genomic_DNA"/>
</dbReference>
<feature type="compositionally biased region" description="Low complexity" evidence="1">
    <location>
        <begin position="514"/>
        <end position="523"/>
    </location>
</feature>
<comment type="caution">
    <text evidence="2">The sequence shown here is derived from an EMBL/GenBank/DDBJ whole genome shotgun (WGS) entry which is preliminary data.</text>
</comment>
<accession>A0A814CDN2</accession>
<sequence>MHRHKKNNLYKNYILLIPSSSKSSRNTHNSFPDPRLHIQKSSYSNITPISTYSIPRIQHQYQPSTTVSNFVEPILVVGNQKSSKHHQSFVSYLPSIYKPSNLNRQSSINDERLATASVMRERLLKDIQQNISEIDQELSLLKRRPSISHYVSPHLSPIVDVRQTSSHNKILLPNDENQTWPNKPKRIYQVIPHITSETKITSQQSTPTLPEKIISNSVIGQYHYAPEIQQIQIHENDPENSDLKSTFNEISRFNFHETFSLNQVHSQQSDLPKNRALILVPQYVDNYDIRTNESTEDLHQNNPIDTNFARSSSVKSLHDLTSSSKLNIKDFQSLIQTAPESKQLQISSENVLNSHESFNKTEPKLNNTILSKPIKHSHLSIKTQEIPSSSSLPMRTSQNHTDFNMNYFFGDVGNECEGEEDLISIDPYRFALPIESEIISDDNRSHTFTKQLQALQQRQTSEYNTQYVKETEKKKIDATTKHIVTPMSTTTTSSSKKILPISIYDDTTTQSTRNNNNNNEDQR</sequence>
<dbReference type="AlphaFoldDB" id="A0A814CDN2"/>
<organism evidence="2 3">
    <name type="scientific">Rotaria sordida</name>
    <dbReference type="NCBI Taxonomy" id="392033"/>
    <lineage>
        <taxon>Eukaryota</taxon>
        <taxon>Metazoa</taxon>
        <taxon>Spiralia</taxon>
        <taxon>Gnathifera</taxon>
        <taxon>Rotifera</taxon>
        <taxon>Eurotatoria</taxon>
        <taxon>Bdelloidea</taxon>
        <taxon>Philodinida</taxon>
        <taxon>Philodinidae</taxon>
        <taxon>Rotaria</taxon>
    </lineage>
</organism>
<proteinExistence type="predicted"/>
<dbReference type="Proteomes" id="UP000663864">
    <property type="component" value="Unassembled WGS sequence"/>
</dbReference>
<evidence type="ECO:0000256" key="1">
    <source>
        <dbReference type="SAM" id="MobiDB-lite"/>
    </source>
</evidence>
<name>A0A814CDN2_9BILA</name>
<reference evidence="2" key="1">
    <citation type="submission" date="2021-02" db="EMBL/GenBank/DDBJ databases">
        <authorList>
            <person name="Nowell W R."/>
        </authorList>
    </citation>
    <scope>NUCLEOTIDE SEQUENCE</scope>
</reference>
<evidence type="ECO:0000313" key="2">
    <source>
        <dbReference type="EMBL" id="CAF0938819.1"/>
    </source>
</evidence>
<evidence type="ECO:0000313" key="3">
    <source>
        <dbReference type="Proteomes" id="UP000663864"/>
    </source>
</evidence>
<feature type="region of interest" description="Disordered" evidence="1">
    <location>
        <begin position="503"/>
        <end position="523"/>
    </location>
</feature>